<keyword evidence="1" id="KW-1133">Transmembrane helix</keyword>
<organism evidence="3 4">
    <name type="scientific">Derxia gummosa DSM 723</name>
    <dbReference type="NCBI Taxonomy" id="1121388"/>
    <lineage>
        <taxon>Bacteria</taxon>
        <taxon>Pseudomonadati</taxon>
        <taxon>Pseudomonadota</taxon>
        <taxon>Betaproteobacteria</taxon>
        <taxon>Burkholderiales</taxon>
        <taxon>Alcaligenaceae</taxon>
        <taxon>Derxia</taxon>
    </lineage>
</organism>
<feature type="transmembrane region" description="Helical" evidence="1">
    <location>
        <begin position="37"/>
        <end position="55"/>
    </location>
</feature>
<feature type="transmembrane region" description="Helical" evidence="1">
    <location>
        <begin position="157"/>
        <end position="173"/>
    </location>
</feature>
<dbReference type="OrthoDB" id="5295396at2"/>
<keyword evidence="1" id="KW-0472">Membrane</keyword>
<evidence type="ECO:0000313" key="4">
    <source>
        <dbReference type="RefSeq" id="WP_084544948.1"/>
    </source>
</evidence>
<feature type="transmembrane region" description="Helical" evidence="1">
    <location>
        <begin position="185"/>
        <end position="204"/>
    </location>
</feature>
<keyword evidence="3" id="KW-1185">Reference proteome</keyword>
<feature type="transmembrane region" description="Helical" evidence="1">
    <location>
        <begin position="125"/>
        <end position="151"/>
    </location>
</feature>
<dbReference type="SUPFAM" id="SSF103481">
    <property type="entry name" value="Multidrug resistance efflux transporter EmrE"/>
    <property type="match status" value="2"/>
</dbReference>
<dbReference type="RefSeq" id="WP_084544948.1">
    <property type="nucleotide sequence ID" value="NZ_AXWS01000008.1"/>
</dbReference>
<dbReference type="Proteomes" id="UP000675920">
    <property type="component" value="Unplaced"/>
</dbReference>
<dbReference type="InterPro" id="IPR037185">
    <property type="entry name" value="EmrE-like"/>
</dbReference>
<evidence type="ECO:0000256" key="1">
    <source>
        <dbReference type="SAM" id="Phobius"/>
    </source>
</evidence>
<dbReference type="PANTHER" id="PTHR22911">
    <property type="entry name" value="ACYL-MALONYL CONDENSING ENZYME-RELATED"/>
    <property type="match status" value="1"/>
</dbReference>
<feature type="domain" description="EamA" evidence="2">
    <location>
        <begin position="8"/>
        <end position="135"/>
    </location>
</feature>
<evidence type="ECO:0000259" key="2">
    <source>
        <dbReference type="Pfam" id="PF00892"/>
    </source>
</evidence>
<protein>
    <submittedName>
        <fullName evidence="4">DMT family transporter</fullName>
    </submittedName>
</protein>
<evidence type="ECO:0000313" key="3">
    <source>
        <dbReference type="Proteomes" id="UP000675920"/>
    </source>
</evidence>
<dbReference type="GO" id="GO:0016020">
    <property type="term" value="C:membrane"/>
    <property type="evidence" value="ECO:0007669"/>
    <property type="project" value="InterPro"/>
</dbReference>
<sequence>MNPQLLPALVLLFSAFLWGLAWWPIRLFAEAGLSGPALSLASYGGIGVLGLPWLLAQRARWWPHARVLMLLLLLGGLANAGFVYALMNGSVVRVMLLFYLSPVWSVLGGAVFFGERIDARRAVALLLAVGGAGVLIAGPALLAPAATLAAAMSLSDWVALGAGLAFAGGNLATRHAAGVPEASKTVAIFLGCGLVSAAMIGVGVRGDVPAWSAPVVGGLAAFALLWLLVGTATTVYGVTRLESGRAGIISIVELLTSTVSAAWLLGTPLSAPEWIGALLIGVGACIEAVGDRRGAPNGSPGACPDCTESRQ</sequence>
<reference evidence="4" key="2">
    <citation type="submission" date="2025-08" db="UniProtKB">
        <authorList>
            <consortium name="RefSeq"/>
        </authorList>
    </citation>
    <scope>IDENTIFICATION</scope>
</reference>
<keyword evidence="1" id="KW-0812">Transmembrane</keyword>
<dbReference type="Pfam" id="PF00892">
    <property type="entry name" value="EamA"/>
    <property type="match status" value="2"/>
</dbReference>
<dbReference type="AlphaFoldDB" id="A0A8B6XB34"/>
<feature type="domain" description="EamA" evidence="2">
    <location>
        <begin position="156"/>
        <end position="285"/>
    </location>
</feature>
<feature type="transmembrane region" description="Helical" evidence="1">
    <location>
        <begin position="67"/>
        <end position="87"/>
    </location>
</feature>
<reference evidence="4" key="1">
    <citation type="journal article" date="2001" name="Eur. J. Biochem.">
        <title>The drug/metabolite transporter superfamily.</title>
        <authorList>
            <person name="Jack D.L."/>
            <person name="Yang N.M."/>
            <person name="Saier M.H. Jr."/>
        </authorList>
    </citation>
    <scope>NUCLEOTIDE SEQUENCE</scope>
</reference>
<proteinExistence type="predicted"/>
<accession>A0A8B6XB34</accession>
<feature type="transmembrane region" description="Helical" evidence="1">
    <location>
        <begin position="216"/>
        <end position="239"/>
    </location>
</feature>
<feature type="transmembrane region" description="Helical" evidence="1">
    <location>
        <begin position="93"/>
        <end position="113"/>
    </location>
</feature>
<name>A0A8B6XB34_9BURK</name>
<dbReference type="InterPro" id="IPR000620">
    <property type="entry name" value="EamA_dom"/>
</dbReference>